<evidence type="ECO:0000256" key="5">
    <source>
        <dbReference type="ARBA" id="ARBA00022771"/>
    </source>
</evidence>
<dbReference type="InterPro" id="IPR013087">
    <property type="entry name" value="Znf_C2H2_type"/>
</dbReference>
<accession>X6N9Y3</accession>
<feature type="compositionally biased region" description="Low complexity" evidence="12">
    <location>
        <begin position="46"/>
        <end position="73"/>
    </location>
</feature>
<dbReference type="PANTHER" id="PTHR23226">
    <property type="entry name" value="ZINC FINGER AND SCAN DOMAIN-CONTAINING"/>
    <property type="match status" value="1"/>
</dbReference>
<feature type="region of interest" description="Disordered" evidence="12">
    <location>
        <begin position="46"/>
        <end position="86"/>
    </location>
</feature>
<keyword evidence="10" id="KW-0539">Nucleus</keyword>
<evidence type="ECO:0000256" key="6">
    <source>
        <dbReference type="ARBA" id="ARBA00022833"/>
    </source>
</evidence>
<gene>
    <name evidence="14" type="ORF">RFI_14474</name>
</gene>
<comment type="caution">
    <text evidence="14">The sequence shown here is derived from an EMBL/GenBank/DDBJ whole genome shotgun (WGS) entry which is preliminary data.</text>
</comment>
<dbReference type="SUPFAM" id="SSF57667">
    <property type="entry name" value="beta-beta-alpha zinc fingers"/>
    <property type="match status" value="1"/>
</dbReference>
<keyword evidence="3" id="KW-0479">Metal-binding</keyword>
<evidence type="ECO:0000256" key="2">
    <source>
        <dbReference type="ARBA" id="ARBA00006991"/>
    </source>
</evidence>
<evidence type="ECO:0000256" key="8">
    <source>
        <dbReference type="ARBA" id="ARBA00023125"/>
    </source>
</evidence>
<dbReference type="FunFam" id="3.30.160.60:FF:000508">
    <property type="entry name" value="Myeloid zinc finger 1"/>
    <property type="match status" value="1"/>
</dbReference>
<evidence type="ECO:0000256" key="9">
    <source>
        <dbReference type="ARBA" id="ARBA00023163"/>
    </source>
</evidence>
<evidence type="ECO:0000256" key="1">
    <source>
        <dbReference type="ARBA" id="ARBA00004123"/>
    </source>
</evidence>
<keyword evidence="6" id="KW-0862">Zinc</keyword>
<feature type="non-terminal residue" evidence="14">
    <location>
        <position position="1"/>
    </location>
</feature>
<dbReference type="GO" id="GO:0003677">
    <property type="term" value="F:DNA binding"/>
    <property type="evidence" value="ECO:0007669"/>
    <property type="project" value="UniProtKB-KW"/>
</dbReference>
<dbReference type="EMBL" id="ASPP01010523">
    <property type="protein sequence ID" value="ETO22718.1"/>
    <property type="molecule type" value="Genomic_DNA"/>
</dbReference>
<comment type="subcellular location">
    <subcellularLocation>
        <location evidence="1">Nucleus</location>
    </subcellularLocation>
</comment>
<dbReference type="Gene3D" id="3.30.160.60">
    <property type="entry name" value="Classic Zinc Finger"/>
    <property type="match status" value="2"/>
</dbReference>
<dbReference type="GO" id="GO:0042802">
    <property type="term" value="F:identical protein binding"/>
    <property type="evidence" value="ECO:0007669"/>
    <property type="project" value="UniProtKB-ARBA"/>
</dbReference>
<evidence type="ECO:0000313" key="14">
    <source>
        <dbReference type="EMBL" id="ETO22718.1"/>
    </source>
</evidence>
<evidence type="ECO:0000259" key="13">
    <source>
        <dbReference type="PROSITE" id="PS50157"/>
    </source>
</evidence>
<keyword evidence="7" id="KW-0805">Transcription regulation</keyword>
<keyword evidence="8" id="KW-0238">DNA-binding</keyword>
<dbReference type="InterPro" id="IPR036236">
    <property type="entry name" value="Znf_C2H2_sf"/>
</dbReference>
<dbReference type="GO" id="GO:0008270">
    <property type="term" value="F:zinc ion binding"/>
    <property type="evidence" value="ECO:0007669"/>
    <property type="project" value="UniProtKB-KW"/>
</dbReference>
<sequence>KKKKKKGNCYNNYQYYGGYPYGLMPYIPSADEYMFDFPVKMENNSSYNSNSSTSSSSSSSSGMSNNSSNGSNGQMHKRNENGDCFIHTNSENVTEKKVKTQKWQCDHCPMTFHYKKDKTNHEYMHTGEKPFACIYCGKKWKNKTALKRHVHIHTG</sequence>
<keyword evidence="15" id="KW-1185">Reference proteome</keyword>
<evidence type="ECO:0000256" key="7">
    <source>
        <dbReference type="ARBA" id="ARBA00023015"/>
    </source>
</evidence>
<keyword evidence="9" id="KW-0804">Transcription</keyword>
<evidence type="ECO:0000256" key="3">
    <source>
        <dbReference type="ARBA" id="ARBA00022723"/>
    </source>
</evidence>
<dbReference type="OrthoDB" id="654211at2759"/>
<dbReference type="SMART" id="SM00355">
    <property type="entry name" value="ZnF_C2H2"/>
    <property type="match status" value="2"/>
</dbReference>
<protein>
    <recommendedName>
        <fullName evidence="13">C2H2-type domain-containing protein</fullName>
    </recommendedName>
</protein>
<keyword evidence="5 11" id="KW-0863">Zinc-finger</keyword>
<keyword evidence="4" id="KW-0677">Repeat</keyword>
<dbReference type="PROSITE" id="PS50157">
    <property type="entry name" value="ZINC_FINGER_C2H2_2"/>
    <property type="match status" value="2"/>
</dbReference>
<evidence type="ECO:0000256" key="11">
    <source>
        <dbReference type="PROSITE-ProRule" id="PRU00042"/>
    </source>
</evidence>
<comment type="similarity">
    <text evidence="2">Belongs to the krueppel C2H2-type zinc-finger protein family.</text>
</comment>
<evidence type="ECO:0000256" key="10">
    <source>
        <dbReference type="ARBA" id="ARBA00023242"/>
    </source>
</evidence>
<dbReference type="AlphaFoldDB" id="X6N9Y3"/>
<evidence type="ECO:0000313" key="15">
    <source>
        <dbReference type="Proteomes" id="UP000023152"/>
    </source>
</evidence>
<feature type="domain" description="C2H2-type" evidence="13">
    <location>
        <begin position="131"/>
        <end position="155"/>
    </location>
</feature>
<evidence type="ECO:0000256" key="12">
    <source>
        <dbReference type="SAM" id="MobiDB-lite"/>
    </source>
</evidence>
<organism evidence="14 15">
    <name type="scientific">Reticulomyxa filosa</name>
    <dbReference type="NCBI Taxonomy" id="46433"/>
    <lineage>
        <taxon>Eukaryota</taxon>
        <taxon>Sar</taxon>
        <taxon>Rhizaria</taxon>
        <taxon>Retaria</taxon>
        <taxon>Foraminifera</taxon>
        <taxon>Monothalamids</taxon>
        <taxon>Reticulomyxidae</taxon>
        <taxon>Reticulomyxa</taxon>
    </lineage>
</organism>
<dbReference type="GO" id="GO:0005634">
    <property type="term" value="C:nucleus"/>
    <property type="evidence" value="ECO:0007669"/>
    <property type="project" value="UniProtKB-SubCell"/>
</dbReference>
<proteinExistence type="inferred from homology"/>
<feature type="domain" description="C2H2-type" evidence="13">
    <location>
        <begin position="103"/>
        <end position="130"/>
    </location>
</feature>
<name>X6N9Y3_RETFI</name>
<dbReference type="PROSITE" id="PS00028">
    <property type="entry name" value="ZINC_FINGER_C2H2_1"/>
    <property type="match status" value="2"/>
</dbReference>
<dbReference type="Proteomes" id="UP000023152">
    <property type="component" value="Unassembled WGS sequence"/>
</dbReference>
<reference evidence="14 15" key="1">
    <citation type="journal article" date="2013" name="Curr. Biol.">
        <title>The Genome of the Foraminiferan Reticulomyxa filosa.</title>
        <authorList>
            <person name="Glockner G."/>
            <person name="Hulsmann N."/>
            <person name="Schleicher M."/>
            <person name="Noegel A.A."/>
            <person name="Eichinger L."/>
            <person name="Gallinger C."/>
            <person name="Pawlowski J."/>
            <person name="Sierra R."/>
            <person name="Euteneuer U."/>
            <person name="Pillet L."/>
            <person name="Moustafa A."/>
            <person name="Platzer M."/>
            <person name="Groth M."/>
            <person name="Szafranski K."/>
            <person name="Schliwa M."/>
        </authorList>
    </citation>
    <scope>NUCLEOTIDE SEQUENCE [LARGE SCALE GENOMIC DNA]</scope>
</reference>
<evidence type="ECO:0000256" key="4">
    <source>
        <dbReference type="ARBA" id="ARBA00022737"/>
    </source>
</evidence>